<evidence type="ECO:0000259" key="2">
    <source>
        <dbReference type="Pfam" id="PF20789"/>
    </source>
</evidence>
<gene>
    <name evidence="3" type="ORF">Q8791_27475</name>
</gene>
<evidence type="ECO:0000259" key="1">
    <source>
        <dbReference type="Pfam" id="PF13622"/>
    </source>
</evidence>
<name>A0ABU7KFG9_9ACTN</name>
<reference evidence="3 4" key="1">
    <citation type="submission" date="2023-08" db="EMBL/GenBank/DDBJ databases">
        <authorList>
            <person name="Girao M."/>
            <person name="Carvalho M.F."/>
        </authorList>
    </citation>
    <scope>NUCLEOTIDE SEQUENCE [LARGE SCALE GENOMIC DNA]</scope>
    <source>
        <strain evidence="3 4">CT-R113</strain>
    </source>
</reference>
<dbReference type="SUPFAM" id="SSF54637">
    <property type="entry name" value="Thioesterase/thiol ester dehydrase-isomerase"/>
    <property type="match status" value="1"/>
</dbReference>
<dbReference type="InterPro" id="IPR049450">
    <property type="entry name" value="ACOT8-like_C"/>
</dbReference>
<protein>
    <submittedName>
        <fullName evidence="3">Thioesterase family protein</fullName>
    </submittedName>
</protein>
<organism evidence="3 4">
    <name type="scientific">Nocardiopsis codii</name>
    <dbReference type="NCBI Taxonomy" id="3065942"/>
    <lineage>
        <taxon>Bacteria</taxon>
        <taxon>Bacillati</taxon>
        <taxon>Actinomycetota</taxon>
        <taxon>Actinomycetes</taxon>
        <taxon>Streptosporangiales</taxon>
        <taxon>Nocardiopsidaceae</taxon>
        <taxon>Nocardiopsis</taxon>
    </lineage>
</organism>
<evidence type="ECO:0000313" key="3">
    <source>
        <dbReference type="EMBL" id="MEE2040968.1"/>
    </source>
</evidence>
<dbReference type="EMBL" id="JAUZMY010000038">
    <property type="protein sequence ID" value="MEE2040968.1"/>
    <property type="molecule type" value="Genomic_DNA"/>
</dbReference>
<dbReference type="Pfam" id="PF20789">
    <property type="entry name" value="4HBT_3C"/>
    <property type="match status" value="1"/>
</dbReference>
<feature type="domain" description="Acyl-CoA thioesterase-like N-terminal HotDog" evidence="1">
    <location>
        <begin position="29"/>
        <end position="113"/>
    </location>
</feature>
<proteinExistence type="predicted"/>
<dbReference type="RefSeq" id="WP_330094732.1">
    <property type="nucleotide sequence ID" value="NZ_JAUZMY010000038.1"/>
</dbReference>
<dbReference type="InterPro" id="IPR029069">
    <property type="entry name" value="HotDog_dom_sf"/>
</dbReference>
<dbReference type="Gene3D" id="2.40.160.210">
    <property type="entry name" value="Acyl-CoA thioesterase, double hotdog domain"/>
    <property type="match status" value="1"/>
</dbReference>
<feature type="domain" description="Acyl-CoA thioesterase-like C-terminal" evidence="2">
    <location>
        <begin position="133"/>
        <end position="262"/>
    </location>
</feature>
<dbReference type="Pfam" id="PF13622">
    <property type="entry name" value="4HBT_3"/>
    <property type="match status" value="1"/>
</dbReference>
<dbReference type="InterPro" id="IPR042171">
    <property type="entry name" value="Acyl-CoA_hotdog"/>
</dbReference>
<comment type="caution">
    <text evidence="3">The sequence shown here is derived from an EMBL/GenBank/DDBJ whole genome shotgun (WGS) entry which is preliminary data.</text>
</comment>
<accession>A0ABU7KFG9</accession>
<dbReference type="Proteomes" id="UP001356095">
    <property type="component" value="Unassembled WGS sequence"/>
</dbReference>
<dbReference type="InterPro" id="IPR049449">
    <property type="entry name" value="TesB_ACOT8-like_N"/>
</dbReference>
<sequence>MDTGTPSREGYFERIDEHRYAPTAHTGGAWDPNEQHFSPLGGLVVHAIDRHRARHADTAMELGRIGFDILGRLPMSECEVRVETIRPGRTIELVEATVYIADRAAVRARAWFMTGGDTASVAGGAPEPLTPPDGLDPRPIGSAWPGGYIASLEVRPLAEPLPGRASAWIRSGLDVVAGETAGPAASFVAHVDTANGIAVRRPPSAWMFPNLDLTVHLYRRPEGGWTGLDTTVVFGDTGQGLTSSVLHDVTGPVGRAHQLLTVRPLTADGEPPGR</sequence>
<keyword evidence="4" id="KW-1185">Reference proteome</keyword>
<evidence type="ECO:0000313" key="4">
    <source>
        <dbReference type="Proteomes" id="UP001356095"/>
    </source>
</evidence>